<organism evidence="2 3">
    <name type="scientific">Ornithinimicrobium avium</name>
    <dbReference type="NCBI Taxonomy" id="2283195"/>
    <lineage>
        <taxon>Bacteria</taxon>
        <taxon>Bacillati</taxon>
        <taxon>Actinomycetota</taxon>
        <taxon>Actinomycetes</taxon>
        <taxon>Micrococcales</taxon>
        <taxon>Ornithinimicrobiaceae</taxon>
        <taxon>Ornithinimicrobium</taxon>
    </lineage>
</organism>
<feature type="domain" description="DUF306" evidence="1">
    <location>
        <begin position="164"/>
        <end position="269"/>
    </location>
</feature>
<dbReference type="PANTHER" id="PTHR35535:SF2">
    <property type="entry name" value="DUF306 DOMAIN-CONTAINING PROTEIN"/>
    <property type="match status" value="1"/>
</dbReference>
<sequence>MPRWPDGSGAACDVAGRTSVRTVVGLALAVLALTSCGSVTPEGSGTGLSGRTFLSTAVTRDGAPRELVERSRISLTFADGRLTAQAGCNTMFGDYRVEGEVLVIDALGTTEMGCPDGLAAQDDWLSGLLSSRPRLELHGEQLVLVTTTDTVTLLDRVVADPDRPLVGTVWRVDALTCGEAVSSVPVGAEASLTFGEDGTVQVRGGCNTGSASYTAVDRTVSLGPVAMTRMACEGGRGELEAAVLRVLDAGELQLTITADRLTLTTGRDGLVLRAG</sequence>
<evidence type="ECO:0000313" key="3">
    <source>
        <dbReference type="Proteomes" id="UP000253790"/>
    </source>
</evidence>
<dbReference type="InterPro" id="IPR038670">
    <property type="entry name" value="HslJ-like_sf"/>
</dbReference>
<dbReference type="Gene3D" id="2.40.128.270">
    <property type="match status" value="2"/>
</dbReference>
<dbReference type="PANTHER" id="PTHR35535">
    <property type="entry name" value="HEAT SHOCK PROTEIN HSLJ"/>
    <property type="match status" value="1"/>
</dbReference>
<protein>
    <submittedName>
        <fullName evidence="2">META domain-containing protein</fullName>
    </submittedName>
</protein>
<evidence type="ECO:0000259" key="1">
    <source>
        <dbReference type="Pfam" id="PF03724"/>
    </source>
</evidence>
<gene>
    <name evidence="2" type="ORF">DV701_16045</name>
</gene>
<dbReference type="Proteomes" id="UP000253790">
    <property type="component" value="Chromosome"/>
</dbReference>
<dbReference type="InterPro" id="IPR053147">
    <property type="entry name" value="Hsp_HslJ-like"/>
</dbReference>
<accession>A0A345NQW1</accession>
<keyword evidence="3" id="KW-1185">Reference proteome</keyword>
<proteinExistence type="predicted"/>
<dbReference type="AlphaFoldDB" id="A0A345NQW1"/>
<feature type="domain" description="DUF306" evidence="1">
    <location>
        <begin position="63"/>
        <end position="153"/>
    </location>
</feature>
<reference evidence="2 3" key="1">
    <citation type="submission" date="2018-07" db="EMBL/GenBank/DDBJ databases">
        <title>Complete genome sequencing of Ornithinimicrobium sp. AMA3305.</title>
        <authorList>
            <person name="Bae J.-W."/>
        </authorList>
    </citation>
    <scope>NUCLEOTIDE SEQUENCE [LARGE SCALE GENOMIC DNA]</scope>
    <source>
        <strain evidence="2 3">AMA3305</strain>
    </source>
</reference>
<name>A0A345NQW1_9MICO</name>
<dbReference type="KEGG" id="orn:DV701_16045"/>
<evidence type="ECO:0000313" key="2">
    <source>
        <dbReference type="EMBL" id="AXH97419.1"/>
    </source>
</evidence>
<dbReference type="OrthoDB" id="507754at2"/>
<dbReference type="Pfam" id="PF03724">
    <property type="entry name" value="META"/>
    <property type="match status" value="2"/>
</dbReference>
<dbReference type="EMBL" id="CP031229">
    <property type="protein sequence ID" value="AXH97419.1"/>
    <property type="molecule type" value="Genomic_DNA"/>
</dbReference>
<dbReference type="InterPro" id="IPR005184">
    <property type="entry name" value="DUF306_Meta_HslJ"/>
</dbReference>